<dbReference type="InterPro" id="IPR012657">
    <property type="entry name" value="23S_rRNA-intervening_sequence"/>
</dbReference>
<name>A0A0G1X5F0_9BACT</name>
<sequence length="122" mass="14256">MAQYNHLPIFQRAYQLALETHRAVHQFPREHKYALGAKLKEIVAQLLDLIVEANSRTRKSEVLEETRVVLERFRIHLRLASDLKILGLKRFEAFNRSVEEISKQLAGWLEWSKKAEHAPADV</sequence>
<accession>A0A0G1X5F0</accession>
<evidence type="ECO:0000313" key="3">
    <source>
        <dbReference type="Proteomes" id="UP000034185"/>
    </source>
</evidence>
<protein>
    <recommendedName>
        <fullName evidence="1">bAvd-like domain-containing protein</fullName>
    </recommendedName>
</protein>
<gene>
    <name evidence="2" type="ORF">UY70_C0033G0013</name>
</gene>
<proteinExistence type="predicted"/>
<dbReference type="CDD" id="cd16376">
    <property type="entry name" value="Avd_like"/>
    <property type="match status" value="1"/>
</dbReference>
<evidence type="ECO:0000313" key="2">
    <source>
        <dbReference type="EMBL" id="KKW26196.1"/>
    </source>
</evidence>
<dbReference type="Pfam" id="PF22296">
    <property type="entry name" value="bAvd"/>
    <property type="match status" value="1"/>
</dbReference>
<organism evidence="2 3">
    <name type="scientific">Candidatus Kaiserbacteria bacterium GW2011_GWB1_52_6</name>
    <dbReference type="NCBI Taxonomy" id="1618674"/>
    <lineage>
        <taxon>Bacteria</taxon>
        <taxon>Candidatus Kaiseribacteriota</taxon>
    </lineage>
</organism>
<dbReference type="SUPFAM" id="SSF158446">
    <property type="entry name" value="IVS-encoded protein-like"/>
    <property type="match status" value="1"/>
</dbReference>
<dbReference type="InterPro" id="IPR036583">
    <property type="entry name" value="23S_rRNA_IVS_sf"/>
</dbReference>
<reference evidence="2 3" key="1">
    <citation type="journal article" date="2015" name="Nature">
        <title>rRNA introns, odd ribosomes, and small enigmatic genomes across a large radiation of phyla.</title>
        <authorList>
            <person name="Brown C.T."/>
            <person name="Hug L.A."/>
            <person name="Thomas B.C."/>
            <person name="Sharon I."/>
            <person name="Castelle C.J."/>
            <person name="Singh A."/>
            <person name="Wilkins M.J."/>
            <person name="Williams K.H."/>
            <person name="Banfield J.F."/>
        </authorList>
    </citation>
    <scope>NUCLEOTIDE SEQUENCE [LARGE SCALE GENOMIC DNA]</scope>
</reference>
<evidence type="ECO:0000259" key="1">
    <source>
        <dbReference type="Pfam" id="PF22296"/>
    </source>
</evidence>
<dbReference type="NCBIfam" id="TIGR02436">
    <property type="entry name" value="four helix bundle protein"/>
    <property type="match status" value="1"/>
</dbReference>
<dbReference type="AlphaFoldDB" id="A0A0G1X5F0"/>
<dbReference type="Proteomes" id="UP000034185">
    <property type="component" value="Unassembled WGS sequence"/>
</dbReference>
<feature type="domain" description="bAvd-like" evidence="1">
    <location>
        <begin position="9"/>
        <end position="110"/>
    </location>
</feature>
<comment type="caution">
    <text evidence="2">The sequence shown here is derived from an EMBL/GenBank/DDBJ whole genome shotgun (WGS) entry which is preliminary data.</text>
</comment>
<dbReference type="Gene3D" id="1.20.1440.60">
    <property type="entry name" value="23S rRNA-intervening sequence"/>
    <property type="match status" value="1"/>
</dbReference>
<dbReference type="InterPro" id="IPR055360">
    <property type="entry name" value="bAvd"/>
</dbReference>
<dbReference type="EMBL" id="LCRA01000033">
    <property type="protein sequence ID" value="KKW26196.1"/>
    <property type="molecule type" value="Genomic_DNA"/>
</dbReference>